<comment type="caution">
    <text evidence="4">The sequence shown here is derived from an EMBL/GenBank/DDBJ whole genome shotgun (WGS) entry which is preliminary data.</text>
</comment>
<evidence type="ECO:0000256" key="2">
    <source>
        <dbReference type="SAM" id="Phobius"/>
    </source>
</evidence>
<accession>A0AAU9KX09</accession>
<feature type="chain" id="PRO_5043852015" description="Transmembrane protein" evidence="3">
    <location>
        <begin position="23"/>
        <end position="204"/>
    </location>
</feature>
<reference evidence="4" key="1">
    <citation type="submission" date="2021-11" db="EMBL/GenBank/DDBJ databases">
        <authorList>
            <person name="Islam A."/>
            <person name="Islam S."/>
            <person name="Flora M.S."/>
            <person name="Rahman M."/>
            <person name="Ziaur R.M."/>
            <person name="Epstein J.H."/>
            <person name="Hassan M."/>
            <person name="Klassen M."/>
            <person name="Woodard K."/>
            <person name="Webb A."/>
            <person name="Webby R.J."/>
            <person name="El Zowalaty M.E."/>
        </authorList>
    </citation>
    <scope>NUCLEOTIDE SEQUENCE</scope>
    <source>
        <strain evidence="4">Pbs3</strain>
    </source>
</reference>
<evidence type="ECO:0000313" key="4">
    <source>
        <dbReference type="EMBL" id="CAH0477818.1"/>
    </source>
</evidence>
<keyword evidence="2" id="KW-1133">Transmembrane helix</keyword>
<feature type="compositionally biased region" description="Basic residues" evidence="1">
    <location>
        <begin position="123"/>
        <end position="143"/>
    </location>
</feature>
<name>A0AAU9KX09_9STRA</name>
<evidence type="ECO:0000256" key="3">
    <source>
        <dbReference type="SAM" id="SignalP"/>
    </source>
</evidence>
<gene>
    <name evidence="4" type="ORF">PBS003_LOCUS4547</name>
</gene>
<proteinExistence type="predicted"/>
<evidence type="ECO:0000313" key="5">
    <source>
        <dbReference type="Proteomes" id="UP001160483"/>
    </source>
</evidence>
<evidence type="ECO:0008006" key="6">
    <source>
        <dbReference type="Google" id="ProtNLM"/>
    </source>
</evidence>
<protein>
    <recommendedName>
        <fullName evidence="6">Transmembrane protein</fullName>
    </recommendedName>
</protein>
<keyword evidence="2" id="KW-0472">Membrane</keyword>
<keyword evidence="3" id="KW-0732">Signal</keyword>
<dbReference type="AlphaFoldDB" id="A0AAU9KX09"/>
<feature type="transmembrane region" description="Helical" evidence="2">
    <location>
        <begin position="161"/>
        <end position="182"/>
    </location>
</feature>
<organism evidence="4 5">
    <name type="scientific">Peronospora belbahrii</name>
    <dbReference type="NCBI Taxonomy" id="622444"/>
    <lineage>
        <taxon>Eukaryota</taxon>
        <taxon>Sar</taxon>
        <taxon>Stramenopiles</taxon>
        <taxon>Oomycota</taxon>
        <taxon>Peronosporomycetes</taxon>
        <taxon>Peronosporales</taxon>
        <taxon>Peronosporaceae</taxon>
        <taxon>Peronospora</taxon>
    </lineage>
</organism>
<feature type="signal peptide" evidence="3">
    <location>
        <begin position="1"/>
        <end position="22"/>
    </location>
</feature>
<evidence type="ECO:0000256" key="1">
    <source>
        <dbReference type="SAM" id="MobiDB-lite"/>
    </source>
</evidence>
<dbReference type="EMBL" id="CAKKTJ010000193">
    <property type="protein sequence ID" value="CAH0477818.1"/>
    <property type="molecule type" value="Genomic_DNA"/>
</dbReference>
<feature type="region of interest" description="Disordered" evidence="1">
    <location>
        <begin position="115"/>
        <end position="151"/>
    </location>
</feature>
<keyword evidence="2" id="KW-0812">Transmembrane</keyword>
<dbReference type="Proteomes" id="UP001160483">
    <property type="component" value="Unassembled WGS sequence"/>
</dbReference>
<sequence>MQYGLLVLVLVVFALMTIVSMAHVEPEEVEVDMDGGLLVEEEEMLITADETDSVLLKDIDPRLTPEGLDKIFSKLSAKCFEQVQKNPSDATKVSDRCRGEVASRIQRYLARLDKEASGEMKDKKKTTSKKKKRRGRKSKKQTRAHREAVAAQKEEEYQKTLQIIVGFVVTLVAIIASAMFFINRKLKDAGMYFPDPDAKATCCN</sequence>